<evidence type="ECO:0000256" key="3">
    <source>
        <dbReference type="ARBA" id="ARBA00022475"/>
    </source>
</evidence>
<keyword evidence="2" id="KW-0813">Transport</keyword>
<dbReference type="EMBL" id="UINC01000472">
    <property type="protein sequence ID" value="SUZ55963.1"/>
    <property type="molecule type" value="Genomic_DNA"/>
</dbReference>
<dbReference type="NCBIfam" id="TIGR00964">
    <property type="entry name" value="secE_bact"/>
    <property type="match status" value="1"/>
</dbReference>
<dbReference type="Gene3D" id="1.20.5.1030">
    <property type="entry name" value="Preprotein translocase secy subunit"/>
    <property type="match status" value="1"/>
</dbReference>
<dbReference type="PANTHER" id="PTHR33910:SF1">
    <property type="entry name" value="PROTEIN TRANSLOCASE SUBUNIT SECE"/>
    <property type="match status" value="1"/>
</dbReference>
<comment type="subcellular location">
    <subcellularLocation>
        <location evidence="1">Membrane</location>
    </subcellularLocation>
</comment>
<dbReference type="InterPro" id="IPR005807">
    <property type="entry name" value="SecE_bac"/>
</dbReference>
<keyword evidence="3" id="KW-1003">Cell membrane</keyword>
<keyword evidence="8 9" id="KW-0472">Membrane</keyword>
<dbReference type="GO" id="GO:0006886">
    <property type="term" value="P:intracellular protein transport"/>
    <property type="evidence" value="ECO:0007669"/>
    <property type="project" value="InterPro"/>
</dbReference>
<keyword evidence="7" id="KW-0811">Translocation</keyword>
<name>A0A381NR55_9ZZZZ</name>
<dbReference type="HAMAP" id="MF_00422">
    <property type="entry name" value="SecE"/>
    <property type="match status" value="1"/>
</dbReference>
<evidence type="ECO:0000256" key="6">
    <source>
        <dbReference type="ARBA" id="ARBA00022989"/>
    </source>
</evidence>
<dbReference type="PANTHER" id="PTHR33910">
    <property type="entry name" value="PROTEIN TRANSLOCASE SUBUNIT SECE"/>
    <property type="match status" value="1"/>
</dbReference>
<dbReference type="PROSITE" id="PS01067">
    <property type="entry name" value="SECE_SEC61G"/>
    <property type="match status" value="1"/>
</dbReference>
<dbReference type="InterPro" id="IPR001901">
    <property type="entry name" value="Translocase_SecE/Sec61-g"/>
</dbReference>
<proteinExistence type="inferred from homology"/>
<gene>
    <name evidence="10" type="ORF">METZ01_LOCUS8817</name>
</gene>
<keyword evidence="6 9" id="KW-1133">Transmembrane helix</keyword>
<accession>A0A381NR55</accession>
<reference evidence="10" key="1">
    <citation type="submission" date="2018-05" db="EMBL/GenBank/DDBJ databases">
        <authorList>
            <person name="Lanie J.A."/>
            <person name="Ng W.-L."/>
            <person name="Kazmierczak K.M."/>
            <person name="Andrzejewski T.M."/>
            <person name="Davidsen T.M."/>
            <person name="Wayne K.J."/>
            <person name="Tettelin H."/>
            <person name="Glass J.I."/>
            <person name="Rusch D."/>
            <person name="Podicherti R."/>
            <person name="Tsui H.-C.T."/>
            <person name="Winkler M.E."/>
        </authorList>
    </citation>
    <scope>NUCLEOTIDE SEQUENCE</scope>
</reference>
<dbReference type="AlphaFoldDB" id="A0A381NR55"/>
<keyword evidence="4 9" id="KW-0812">Transmembrane</keyword>
<evidence type="ECO:0008006" key="11">
    <source>
        <dbReference type="Google" id="ProtNLM"/>
    </source>
</evidence>
<evidence type="ECO:0000256" key="4">
    <source>
        <dbReference type="ARBA" id="ARBA00022692"/>
    </source>
</evidence>
<dbReference type="GO" id="GO:0005886">
    <property type="term" value="C:plasma membrane"/>
    <property type="evidence" value="ECO:0007669"/>
    <property type="project" value="TreeGrafter"/>
</dbReference>
<evidence type="ECO:0000256" key="9">
    <source>
        <dbReference type="SAM" id="Phobius"/>
    </source>
</evidence>
<sequence>MNKIKKFFSDVKFEMKKVSWPKWDELKGSTFIVISFSILISVFLFFIDRILATVIQVVL</sequence>
<dbReference type="GO" id="GO:0043952">
    <property type="term" value="P:protein transport by the Sec complex"/>
    <property type="evidence" value="ECO:0007669"/>
    <property type="project" value="TreeGrafter"/>
</dbReference>
<evidence type="ECO:0000313" key="10">
    <source>
        <dbReference type="EMBL" id="SUZ55963.1"/>
    </source>
</evidence>
<evidence type="ECO:0000256" key="7">
    <source>
        <dbReference type="ARBA" id="ARBA00023010"/>
    </source>
</evidence>
<evidence type="ECO:0000256" key="8">
    <source>
        <dbReference type="ARBA" id="ARBA00023136"/>
    </source>
</evidence>
<evidence type="ECO:0000256" key="5">
    <source>
        <dbReference type="ARBA" id="ARBA00022927"/>
    </source>
</evidence>
<dbReference type="GO" id="GO:0006605">
    <property type="term" value="P:protein targeting"/>
    <property type="evidence" value="ECO:0007669"/>
    <property type="project" value="InterPro"/>
</dbReference>
<dbReference type="PRINTS" id="PR01650">
    <property type="entry name" value="SECETRNLCASE"/>
</dbReference>
<dbReference type="GO" id="GO:0009306">
    <property type="term" value="P:protein secretion"/>
    <property type="evidence" value="ECO:0007669"/>
    <property type="project" value="InterPro"/>
</dbReference>
<dbReference type="Pfam" id="PF00584">
    <property type="entry name" value="SecE"/>
    <property type="match status" value="1"/>
</dbReference>
<dbReference type="InterPro" id="IPR038379">
    <property type="entry name" value="SecE_sf"/>
</dbReference>
<keyword evidence="5" id="KW-0653">Protein transport</keyword>
<feature type="transmembrane region" description="Helical" evidence="9">
    <location>
        <begin position="28"/>
        <end position="47"/>
    </location>
</feature>
<dbReference type="GO" id="GO:0008320">
    <property type="term" value="F:protein transmembrane transporter activity"/>
    <property type="evidence" value="ECO:0007669"/>
    <property type="project" value="InterPro"/>
</dbReference>
<organism evidence="10">
    <name type="scientific">marine metagenome</name>
    <dbReference type="NCBI Taxonomy" id="408172"/>
    <lineage>
        <taxon>unclassified sequences</taxon>
        <taxon>metagenomes</taxon>
        <taxon>ecological metagenomes</taxon>
    </lineage>
</organism>
<evidence type="ECO:0000256" key="2">
    <source>
        <dbReference type="ARBA" id="ARBA00022448"/>
    </source>
</evidence>
<protein>
    <recommendedName>
        <fullName evidence="11">Protein translocase subunit SecE</fullName>
    </recommendedName>
</protein>
<evidence type="ECO:0000256" key="1">
    <source>
        <dbReference type="ARBA" id="ARBA00004370"/>
    </source>
</evidence>